<gene>
    <name evidence="2" type="ORF">DLD82_09285</name>
</gene>
<dbReference type="EMBL" id="QGMZ01000018">
    <property type="protein sequence ID" value="PWR73436.1"/>
    <property type="molecule type" value="Genomic_DNA"/>
</dbReference>
<evidence type="ECO:0000313" key="3">
    <source>
        <dbReference type="Proteomes" id="UP000245934"/>
    </source>
</evidence>
<accession>A0A2V2N6T1</accession>
<name>A0A2V2N6T1_9EURY</name>
<proteinExistence type="predicted"/>
<keyword evidence="3" id="KW-1185">Reference proteome</keyword>
<evidence type="ECO:0000313" key="2">
    <source>
        <dbReference type="EMBL" id="PWR73436.1"/>
    </source>
</evidence>
<comment type="caution">
    <text evidence="2">The sequence shown here is derived from an EMBL/GenBank/DDBJ whole genome shotgun (WGS) entry which is preliminary data.</text>
</comment>
<dbReference type="OrthoDB" id="118081at2157"/>
<dbReference type="Proteomes" id="UP000245934">
    <property type="component" value="Unassembled WGS sequence"/>
</dbReference>
<sequence length="513" mass="58894">MYEIYPTRFLTDPGPSFDLISDVWFPRFSDTARFEELYDEEKECAEQILLDLTGFILYYQNCIPEAWSFSHIEHCLLIDFPRSLSRSKEYECCIHTVFCTFFAFLNEENLISDAEKIICSLPSIEDEFFEAIEDVNLYSTRKALIVSAMDDGIDVNDSDALDDYLLDIAHREMEGIDPDIYEKINEVMKSWVFPFSDSRYLAAIHEADGDDLVLIISLLLGSLTVEEGIPPLEWDKDSILHAIQTMLIPYPFKKRTRETCIPILRAFFTYLGDEHLQPHAHEIADFILPLHEEMISYTPNPDNEVEFFFAQSVLESGVDINEEAIGEFLDENKEALILDYISSKGPGAFDVLLKNSGFNPQVIDSPRKTVELSSIPKANREWFITITDMIDTFCDERLDDEYADICRYVAGKLARKRDCQVSRGKITIWASGIIYAVGQINFLFDKSFEPYQSASDICKYFGTSKSTVSQKAQMIRDLIGMGGHWDPEYSTSRMMKKNPFERFLMSGSGLIFK</sequence>
<dbReference type="AlphaFoldDB" id="A0A2V2N6T1"/>
<dbReference type="InterPro" id="IPR045651">
    <property type="entry name" value="DUF6398"/>
</dbReference>
<dbReference type="Pfam" id="PF19935">
    <property type="entry name" value="DUF6398"/>
    <property type="match status" value="1"/>
</dbReference>
<dbReference type="GeneID" id="97608864"/>
<organism evidence="2 3">
    <name type="scientific">Methanospirillum stamsii</name>
    <dbReference type="NCBI Taxonomy" id="1277351"/>
    <lineage>
        <taxon>Archaea</taxon>
        <taxon>Methanobacteriati</taxon>
        <taxon>Methanobacteriota</taxon>
        <taxon>Stenosarchaea group</taxon>
        <taxon>Methanomicrobia</taxon>
        <taxon>Methanomicrobiales</taxon>
        <taxon>Methanospirillaceae</taxon>
        <taxon>Methanospirillum</taxon>
    </lineage>
</organism>
<reference evidence="2 3" key="1">
    <citation type="submission" date="2018-05" db="EMBL/GenBank/DDBJ databases">
        <title>Draft genome of Methanospirillum stamsii Pt1.</title>
        <authorList>
            <person name="Dueholm M.S."/>
            <person name="Nielsen P.H."/>
            <person name="Bakmann L.F."/>
            <person name="Otzen D.E."/>
        </authorList>
    </citation>
    <scope>NUCLEOTIDE SEQUENCE [LARGE SCALE GENOMIC DNA]</scope>
    <source>
        <strain evidence="2 3">Pt1</strain>
    </source>
</reference>
<feature type="domain" description="DUF6398" evidence="1">
    <location>
        <begin position="386"/>
        <end position="490"/>
    </location>
</feature>
<dbReference type="RefSeq" id="WP_109940847.1">
    <property type="nucleotide sequence ID" value="NZ_CP176366.1"/>
</dbReference>
<evidence type="ECO:0000259" key="1">
    <source>
        <dbReference type="Pfam" id="PF19935"/>
    </source>
</evidence>
<protein>
    <recommendedName>
        <fullName evidence="1">DUF6398 domain-containing protein</fullName>
    </recommendedName>
</protein>